<name>A0A6B0UCW9_IXORI</name>
<accession>A0A6B0UCW9</accession>
<sequence length="91" mass="10416">MCSSFHNSMLRSCRVSIVHLVYISILSVFCEAYSLCVRHGIVATSTHNTLLYWAILVQKDARTHFCRANCKKFQSFYTVTTPSNICSYNRA</sequence>
<evidence type="ECO:0000313" key="1">
    <source>
        <dbReference type="EMBL" id="MXU86515.1"/>
    </source>
</evidence>
<proteinExistence type="predicted"/>
<reference evidence="1" key="1">
    <citation type="submission" date="2019-12" db="EMBL/GenBank/DDBJ databases">
        <title>An insight into the sialome of adult female Ixodes ricinus ticks feeding for 6 days.</title>
        <authorList>
            <person name="Perner J."/>
            <person name="Ribeiro J.M.C."/>
        </authorList>
    </citation>
    <scope>NUCLEOTIDE SEQUENCE</scope>
    <source>
        <strain evidence="1">Semi-engorged</strain>
        <tissue evidence="1">Salivary glands</tissue>
    </source>
</reference>
<dbReference type="EMBL" id="GIFC01004432">
    <property type="protein sequence ID" value="MXU86515.1"/>
    <property type="molecule type" value="Transcribed_RNA"/>
</dbReference>
<organism evidence="1">
    <name type="scientific">Ixodes ricinus</name>
    <name type="common">Common tick</name>
    <name type="synonym">Acarus ricinus</name>
    <dbReference type="NCBI Taxonomy" id="34613"/>
    <lineage>
        <taxon>Eukaryota</taxon>
        <taxon>Metazoa</taxon>
        <taxon>Ecdysozoa</taxon>
        <taxon>Arthropoda</taxon>
        <taxon>Chelicerata</taxon>
        <taxon>Arachnida</taxon>
        <taxon>Acari</taxon>
        <taxon>Parasitiformes</taxon>
        <taxon>Ixodida</taxon>
        <taxon>Ixodoidea</taxon>
        <taxon>Ixodidae</taxon>
        <taxon>Ixodinae</taxon>
        <taxon>Ixodes</taxon>
    </lineage>
</organism>
<dbReference type="AlphaFoldDB" id="A0A6B0UCW9"/>
<protein>
    <submittedName>
        <fullName evidence="1">Uncharacterized protein</fullName>
    </submittedName>
</protein>